<dbReference type="GO" id="GO:0004518">
    <property type="term" value="F:nuclease activity"/>
    <property type="evidence" value="ECO:0007669"/>
    <property type="project" value="InterPro"/>
</dbReference>
<dbReference type="PANTHER" id="PTHR15160">
    <property type="entry name" value="VON HIPPEL-LINDAU PROTEIN"/>
    <property type="match status" value="1"/>
</dbReference>
<dbReference type="Proteomes" id="UP000262583">
    <property type="component" value="Chromosome"/>
</dbReference>
<organism evidence="3 4">
    <name type="scientific">Sumerlaea chitinivorans</name>
    <dbReference type="NCBI Taxonomy" id="2250252"/>
    <lineage>
        <taxon>Bacteria</taxon>
        <taxon>Candidatus Sumerlaeota</taxon>
        <taxon>Candidatus Sumerlaeia</taxon>
        <taxon>Candidatus Sumerlaeales</taxon>
        <taxon>Candidatus Sumerlaeaceae</taxon>
        <taxon>Candidatus Sumerlaea</taxon>
    </lineage>
</organism>
<accession>A0A2Z4Y7X1</accession>
<dbReference type="SUPFAM" id="SSF103256">
    <property type="entry name" value="Hypothetical protein TM0160"/>
    <property type="match status" value="1"/>
</dbReference>
<gene>
    <name evidence="3" type="ORF">BRCON_2212</name>
</gene>
<dbReference type="KEGG" id="schv:BRCON_2212"/>
<evidence type="ECO:0000313" key="3">
    <source>
        <dbReference type="EMBL" id="AXA36989.1"/>
    </source>
</evidence>
<dbReference type="PANTHER" id="PTHR15160:SF1">
    <property type="entry name" value="VON HIPPEL-LINDAU DISEASE TUMOR SUPPRESSOR"/>
    <property type="match status" value="1"/>
</dbReference>
<dbReference type="AlphaFoldDB" id="A0A2Z4Y7X1"/>
<dbReference type="Gene3D" id="3.10.690.10">
    <property type="entry name" value="Bifunctional nuclease domain"/>
    <property type="match status" value="1"/>
</dbReference>
<evidence type="ECO:0000259" key="2">
    <source>
        <dbReference type="PROSITE" id="PS51658"/>
    </source>
</evidence>
<sequence length="186" mass="20980">MSEHYIEVELREIRIMKNAGEPLFPIVLVEKDGKRAVQIFIGPFELSVLDSTLDGHVSPRPMTHDLIFNILDDLGATLRRVLVVKLEGNTFYGALEIQERDGTIVRVDARPSDSIILATKRNIPIFVEEQVFAATGNLTVENEDELEPDDVPPEEDEPLEFDDLGEQADEPDFGNEGFDDEEEEDK</sequence>
<name>A0A2Z4Y7X1_SUMC1</name>
<dbReference type="InterPro" id="IPR036104">
    <property type="entry name" value="BFN_sf"/>
</dbReference>
<dbReference type="InterPro" id="IPR003729">
    <property type="entry name" value="Bi_nuclease_dom"/>
</dbReference>
<proteinExistence type="predicted"/>
<reference evidence="3 4" key="1">
    <citation type="submission" date="2018-05" db="EMBL/GenBank/DDBJ databases">
        <title>A metagenomic window into the 2 km-deep terrestrial subsurface aquifer revealed taxonomically and functionally diverse microbial community comprising novel uncultured bacterial lineages.</title>
        <authorList>
            <person name="Kadnikov V.V."/>
            <person name="Mardanov A.V."/>
            <person name="Beletsky A.V."/>
            <person name="Banks D."/>
            <person name="Pimenov N.V."/>
            <person name="Frank Y.A."/>
            <person name="Karnachuk O.V."/>
            <person name="Ravin N.V."/>
        </authorList>
    </citation>
    <scope>NUCLEOTIDE SEQUENCE [LARGE SCALE GENOMIC DNA]</scope>
    <source>
        <strain evidence="3">BY</strain>
    </source>
</reference>
<dbReference type="EMBL" id="CP030759">
    <property type="protein sequence ID" value="AXA36989.1"/>
    <property type="molecule type" value="Genomic_DNA"/>
</dbReference>
<evidence type="ECO:0000313" key="4">
    <source>
        <dbReference type="Proteomes" id="UP000262583"/>
    </source>
</evidence>
<feature type="domain" description="BFN" evidence="2">
    <location>
        <begin position="5"/>
        <end position="139"/>
    </location>
</feature>
<feature type="region of interest" description="Disordered" evidence="1">
    <location>
        <begin position="137"/>
        <end position="186"/>
    </location>
</feature>
<evidence type="ECO:0000256" key="1">
    <source>
        <dbReference type="SAM" id="MobiDB-lite"/>
    </source>
</evidence>
<dbReference type="Pfam" id="PF02577">
    <property type="entry name" value="BFN_dom"/>
    <property type="match status" value="1"/>
</dbReference>
<protein>
    <recommendedName>
        <fullName evidence="2">BFN domain-containing protein</fullName>
    </recommendedName>
</protein>
<feature type="compositionally biased region" description="Acidic residues" evidence="1">
    <location>
        <begin position="141"/>
        <end position="186"/>
    </location>
</feature>
<dbReference type="PROSITE" id="PS51658">
    <property type="entry name" value="BFN"/>
    <property type="match status" value="1"/>
</dbReference>